<dbReference type="GO" id="GO:0004764">
    <property type="term" value="F:shikimate 3-dehydrogenase (NADP+) activity"/>
    <property type="evidence" value="ECO:0007669"/>
    <property type="project" value="UniProtKB-UniRule"/>
</dbReference>
<accession>A0A6N0NVR5</accession>
<dbReference type="GeneID" id="55640846"/>
<keyword evidence="5" id="KW-1185">Reference proteome</keyword>
<dbReference type="SUPFAM" id="SSF51735">
    <property type="entry name" value="NAD(P)-binding Rossmann-fold domains"/>
    <property type="match status" value="1"/>
</dbReference>
<feature type="domain" description="Quinate/shikimate 5-dehydrogenase/glutamyl-tRNA reductase" evidence="2">
    <location>
        <begin position="116"/>
        <end position="182"/>
    </location>
</feature>
<feature type="binding site" evidence="1">
    <location>
        <position position="94"/>
    </location>
    <ligand>
        <name>shikimate</name>
        <dbReference type="ChEBI" id="CHEBI:36208"/>
    </ligand>
</feature>
<dbReference type="AlphaFoldDB" id="A0A6N0NVR5"/>
<dbReference type="Pfam" id="PF08501">
    <property type="entry name" value="Shikimate_dh_N"/>
    <property type="match status" value="1"/>
</dbReference>
<protein>
    <recommendedName>
        <fullName evidence="1">Shikimate dehydrogenase (NADP(+))</fullName>
        <shortName evidence="1">SDH</shortName>
        <ecNumber evidence="1">1.1.1.25</ecNumber>
    </recommendedName>
</protein>
<dbReference type="InterPro" id="IPR046346">
    <property type="entry name" value="Aminoacid_DH-like_N_sf"/>
</dbReference>
<keyword evidence="1" id="KW-0521">NADP</keyword>
<feature type="binding site" evidence="1">
    <location>
        <position position="231"/>
    </location>
    <ligand>
        <name>shikimate</name>
        <dbReference type="ChEBI" id="CHEBI:36208"/>
    </ligand>
</feature>
<dbReference type="KEGG" id="mten:GWK48_02820"/>
<evidence type="ECO:0000256" key="1">
    <source>
        <dbReference type="HAMAP-Rule" id="MF_00222"/>
    </source>
</evidence>
<dbReference type="EC" id="1.1.1.25" evidence="1"/>
<organism evidence="4 5">
    <name type="scientific">Metallosphaera tengchongensis</name>
    <dbReference type="NCBI Taxonomy" id="1532350"/>
    <lineage>
        <taxon>Archaea</taxon>
        <taxon>Thermoproteota</taxon>
        <taxon>Thermoprotei</taxon>
        <taxon>Sulfolobales</taxon>
        <taxon>Sulfolobaceae</taxon>
        <taxon>Metallosphaera</taxon>
    </lineage>
</organism>
<feature type="binding site" evidence="1">
    <location>
        <begin position="124"/>
        <end position="128"/>
    </location>
    <ligand>
        <name>NADP(+)</name>
        <dbReference type="ChEBI" id="CHEBI:58349"/>
    </ligand>
</feature>
<reference evidence="4 5" key="1">
    <citation type="submission" date="2020-02" db="EMBL/GenBank/DDBJ databases">
        <title>Comparative genome analysis reveals the metabolism and evolution of the thermophilic archaeal genus Metallosphaera.</title>
        <authorList>
            <person name="Jiang C."/>
        </authorList>
    </citation>
    <scope>NUCLEOTIDE SEQUENCE [LARGE SCALE GENOMIC DNA]</scope>
    <source>
        <strain evidence="4 5">Ric-A</strain>
    </source>
</reference>
<evidence type="ECO:0000259" key="3">
    <source>
        <dbReference type="Pfam" id="PF08501"/>
    </source>
</evidence>
<feature type="binding site" evidence="1">
    <location>
        <position position="69"/>
    </location>
    <ligand>
        <name>shikimate</name>
        <dbReference type="ChEBI" id="CHEBI:36208"/>
    </ligand>
</feature>
<dbReference type="GO" id="GO:0009073">
    <property type="term" value="P:aromatic amino acid family biosynthetic process"/>
    <property type="evidence" value="ECO:0007669"/>
    <property type="project" value="UniProtKB-KW"/>
</dbReference>
<dbReference type="EMBL" id="CP049074">
    <property type="protein sequence ID" value="QKQ99467.1"/>
    <property type="molecule type" value="Genomic_DNA"/>
</dbReference>
<feature type="binding site" evidence="1">
    <location>
        <begin position="23"/>
        <end position="25"/>
    </location>
    <ligand>
        <name>shikimate</name>
        <dbReference type="ChEBI" id="CHEBI:36208"/>
    </ligand>
</feature>
<comment type="catalytic activity">
    <reaction evidence="1">
        <text>shikimate + NADP(+) = 3-dehydroshikimate + NADPH + H(+)</text>
        <dbReference type="Rhea" id="RHEA:17737"/>
        <dbReference type="ChEBI" id="CHEBI:15378"/>
        <dbReference type="ChEBI" id="CHEBI:16630"/>
        <dbReference type="ChEBI" id="CHEBI:36208"/>
        <dbReference type="ChEBI" id="CHEBI:57783"/>
        <dbReference type="ChEBI" id="CHEBI:58349"/>
        <dbReference type="EC" id="1.1.1.25"/>
    </reaction>
</comment>
<dbReference type="HAMAP" id="MF_00222">
    <property type="entry name" value="Shikimate_DH_AroE"/>
    <property type="match status" value="1"/>
</dbReference>
<comment type="pathway">
    <text evidence="1">Metabolic intermediate biosynthesis; chorismate biosynthesis; chorismate from D-erythrose 4-phosphate and phosphoenolpyruvate: step 4/7.</text>
</comment>
<dbReference type="Proteomes" id="UP000509301">
    <property type="component" value="Chromosome"/>
</dbReference>
<gene>
    <name evidence="1" type="primary">aroE</name>
    <name evidence="4" type="ORF">GWK48_02820</name>
</gene>
<dbReference type="InterPro" id="IPR006151">
    <property type="entry name" value="Shikm_DH/Glu-tRNA_Rdtase"/>
</dbReference>
<feature type="domain" description="Shikimate dehydrogenase substrate binding N-terminal" evidence="3">
    <location>
        <begin position="15"/>
        <end position="96"/>
    </location>
</feature>
<name>A0A6N0NVR5_9CREN</name>
<keyword evidence="1" id="KW-0560">Oxidoreductase</keyword>
<feature type="binding site" evidence="1">
    <location>
        <position position="205"/>
    </location>
    <ligand>
        <name>shikimate</name>
        <dbReference type="ChEBI" id="CHEBI:36208"/>
    </ligand>
</feature>
<comment type="function">
    <text evidence="1">Involved in the biosynthesis of the chorismate, which leads to the biosynthesis of aromatic amino acids. Catalyzes the reversible NADPH linked reduction of 3-dehydroshikimate (DHSA) to yield shikimate (SA).</text>
</comment>
<dbReference type="InterPro" id="IPR036291">
    <property type="entry name" value="NAD(P)-bd_dom_sf"/>
</dbReference>
<dbReference type="InterPro" id="IPR022893">
    <property type="entry name" value="Shikimate_DH_fam"/>
</dbReference>
<keyword evidence="1" id="KW-0028">Amino-acid biosynthesis</keyword>
<evidence type="ECO:0000259" key="2">
    <source>
        <dbReference type="Pfam" id="PF01488"/>
    </source>
</evidence>
<dbReference type="PANTHER" id="PTHR21089">
    <property type="entry name" value="SHIKIMATE DEHYDROGENASE"/>
    <property type="match status" value="1"/>
</dbReference>
<feature type="binding site" evidence="1">
    <location>
        <position position="105"/>
    </location>
    <ligand>
        <name>shikimate</name>
        <dbReference type="ChEBI" id="CHEBI:36208"/>
    </ligand>
</feature>
<evidence type="ECO:0000313" key="5">
    <source>
        <dbReference type="Proteomes" id="UP000509301"/>
    </source>
</evidence>
<dbReference type="InterPro" id="IPR013708">
    <property type="entry name" value="Shikimate_DH-bd_N"/>
</dbReference>
<dbReference type="CDD" id="cd01065">
    <property type="entry name" value="NAD_bind_Shikimate_DH"/>
    <property type="match status" value="1"/>
</dbReference>
<evidence type="ECO:0000313" key="4">
    <source>
        <dbReference type="EMBL" id="QKQ99467.1"/>
    </source>
</evidence>
<dbReference type="PANTHER" id="PTHR21089:SF1">
    <property type="entry name" value="BIFUNCTIONAL 3-DEHYDROQUINATE DEHYDRATASE_SHIKIMATE DEHYDROGENASE, CHLOROPLASTIC"/>
    <property type="match status" value="1"/>
</dbReference>
<feature type="binding site" evidence="1">
    <location>
        <position position="224"/>
    </location>
    <ligand>
        <name>NADP(+)</name>
        <dbReference type="ChEBI" id="CHEBI:58349"/>
    </ligand>
</feature>
<dbReference type="Pfam" id="PF01488">
    <property type="entry name" value="Shikimate_DH"/>
    <property type="match status" value="1"/>
</dbReference>
<dbReference type="GO" id="GO:0009423">
    <property type="term" value="P:chorismate biosynthetic process"/>
    <property type="evidence" value="ECO:0007669"/>
    <property type="project" value="UniProtKB-UniRule"/>
</dbReference>
<keyword evidence="1" id="KW-0057">Aromatic amino acid biosynthesis</keyword>
<feature type="binding site" evidence="1">
    <location>
        <begin position="147"/>
        <end position="152"/>
    </location>
    <ligand>
        <name>NADP(+)</name>
        <dbReference type="ChEBI" id="CHEBI:58349"/>
    </ligand>
</feature>
<dbReference type="GO" id="GO:0008652">
    <property type="term" value="P:amino acid biosynthetic process"/>
    <property type="evidence" value="ECO:0007669"/>
    <property type="project" value="UniProtKB-KW"/>
</dbReference>
<proteinExistence type="inferred from homology"/>
<dbReference type="GO" id="GO:0019632">
    <property type="term" value="P:shikimate metabolic process"/>
    <property type="evidence" value="ECO:0007669"/>
    <property type="project" value="TreeGrafter"/>
</dbReference>
<dbReference type="Gene3D" id="3.40.50.720">
    <property type="entry name" value="NAD(P)-binding Rossmann-like Domain"/>
    <property type="match status" value="1"/>
</dbReference>
<dbReference type="Gene3D" id="3.40.50.10860">
    <property type="entry name" value="Leucine Dehydrogenase, chain A, domain 1"/>
    <property type="match status" value="1"/>
</dbReference>
<comment type="similarity">
    <text evidence="1">Belongs to the shikimate dehydrogenase family.</text>
</comment>
<dbReference type="UniPathway" id="UPA00053">
    <property type="reaction ID" value="UER00087"/>
</dbReference>
<dbReference type="SUPFAM" id="SSF53223">
    <property type="entry name" value="Aminoacid dehydrogenase-like, N-terminal domain"/>
    <property type="match status" value="1"/>
</dbReference>
<dbReference type="RefSeq" id="WP_246263882.1">
    <property type="nucleotide sequence ID" value="NZ_CP049074.1"/>
</dbReference>
<sequence>MNCTSISYETKLLGVLGEKISYSLSPLIHNYSFERLGLNALYVIFDLGREKFQRALPGLLELTYGLNVTIPYKESVIPYLDSLSPEAERIGAVNTVFQGRGYNTDYLAVKSLVGEKYGKALILGAGGAAKAASFALAEMGSRILIRNRTRERSQELVDRLARYSLEAEVTDDCRDDYDIVVNTIPDPYSVPLECVKGKVAIEFVYKDTPFLKLAKERGLRTVTGLEILVRQAMEAEKIWFGKSLDDLQVVNFLNARQLVR</sequence>
<feature type="binding site" evidence="1">
    <location>
        <position position="203"/>
    </location>
    <ligand>
        <name>NADP(+)</name>
        <dbReference type="ChEBI" id="CHEBI:58349"/>
    </ligand>
</feature>
<feature type="active site" description="Proton acceptor" evidence="1">
    <location>
        <position position="73"/>
    </location>
</feature>
<comment type="caution">
    <text evidence="1">Lacks conserved residue(s) required for the propagation of feature annotation.</text>
</comment>
<comment type="subunit">
    <text evidence="1">Homodimer.</text>
</comment>